<organism evidence="1 2">
    <name type="scientific">Leishmania orientalis</name>
    <dbReference type="NCBI Taxonomy" id="2249476"/>
    <lineage>
        <taxon>Eukaryota</taxon>
        <taxon>Discoba</taxon>
        <taxon>Euglenozoa</taxon>
        <taxon>Kinetoplastea</taxon>
        <taxon>Metakinetoplastina</taxon>
        <taxon>Trypanosomatida</taxon>
        <taxon>Trypanosomatidae</taxon>
        <taxon>Leishmaniinae</taxon>
        <taxon>Leishmania</taxon>
    </lineage>
</organism>
<dbReference type="PANTHER" id="PTHR38148:SF3">
    <property type="entry name" value="BAR DOMAIN-CONTAINING PROTEIN"/>
    <property type="match status" value="1"/>
</dbReference>
<dbReference type="RefSeq" id="XP_067063418.1">
    <property type="nucleotide sequence ID" value="XM_067207645.1"/>
</dbReference>
<evidence type="ECO:0000313" key="1">
    <source>
        <dbReference type="EMBL" id="KAG5479707.1"/>
    </source>
</evidence>
<dbReference type="Proteomes" id="UP000674143">
    <property type="component" value="Unassembled WGS sequence"/>
</dbReference>
<comment type="caution">
    <text evidence="1">The sequence shown here is derived from an EMBL/GenBank/DDBJ whole genome shotgun (WGS) entry which is preliminary data.</text>
</comment>
<dbReference type="EMBL" id="JAFHLR010000021">
    <property type="protein sequence ID" value="KAG5479707.1"/>
    <property type="molecule type" value="Genomic_DNA"/>
</dbReference>
<dbReference type="KEGG" id="loi:92361579"/>
<dbReference type="Gene3D" id="1.20.1270.60">
    <property type="entry name" value="Arfaptin homology (AH) domain/BAR domain"/>
    <property type="match status" value="1"/>
</dbReference>
<keyword evidence="2" id="KW-1185">Reference proteome</keyword>
<dbReference type="SUPFAM" id="SSF103657">
    <property type="entry name" value="BAR/IMD domain-like"/>
    <property type="match status" value="1"/>
</dbReference>
<evidence type="ECO:0008006" key="3">
    <source>
        <dbReference type="Google" id="ProtNLM"/>
    </source>
</evidence>
<protein>
    <recommendedName>
        <fullName evidence="3">BAR domain-containing protein</fullName>
    </recommendedName>
</protein>
<dbReference type="AlphaFoldDB" id="A0A836KNK8"/>
<dbReference type="GeneID" id="92361579"/>
<reference evidence="2" key="1">
    <citation type="journal article" date="2021" name="Microbiol. Resour. Announc.">
        <title>LGAAP: Leishmaniinae Genome Assembly and Annotation Pipeline.</title>
        <authorList>
            <person name="Almutairi H."/>
            <person name="Urbaniak M.D."/>
            <person name="Bates M.D."/>
            <person name="Jariyapan N."/>
            <person name="Kwakye-Nuako G."/>
            <person name="Thomaz-Soccol V."/>
            <person name="Al-Salem W.S."/>
            <person name="Dillon R.J."/>
            <person name="Bates P.A."/>
            <person name="Gatherer D."/>
        </authorList>
    </citation>
    <scope>NUCLEOTIDE SEQUENCE [LARGE SCALE GENOMIC DNA]</scope>
</reference>
<reference evidence="2" key="2">
    <citation type="journal article" date="2021" name="Sci. Data">
        <title>Chromosome-scale genome sequencing, assembly and annotation of six genomes from subfamily Leishmaniinae.</title>
        <authorList>
            <person name="Almutairi H."/>
            <person name="Urbaniak M.D."/>
            <person name="Bates M.D."/>
            <person name="Jariyapan N."/>
            <person name="Kwakye-Nuako G."/>
            <person name="Thomaz Soccol V."/>
            <person name="Al-Salem W.S."/>
            <person name="Dillon R.J."/>
            <person name="Bates P.A."/>
            <person name="Gatherer D."/>
        </authorList>
    </citation>
    <scope>NUCLEOTIDE SEQUENCE [LARGE SCALE GENOMIC DNA]</scope>
</reference>
<gene>
    <name evidence="1" type="ORF">LSCM4_05713</name>
</gene>
<dbReference type="PANTHER" id="PTHR38148">
    <property type="entry name" value="BAR DOMAIN-CONTAINING PROTEIN"/>
    <property type="match status" value="1"/>
</dbReference>
<sequence length="218" mass="24845">MLRIKTALKLAPSTRDEEYDRRRRELKDFGSAMRSYRNSMKKAKTSIRRVVEAFVEVCKVFDALTGNVNTPNCTKDCTWGLASSVERIEATVVLDYNTAMDSTVLSATHELKALYDGCGKLEANRNKLMNEYDAHRHTIAKKESDCQRKSKDLRTSKSYCAEAARRDQLEDFEAADKKFKDTHDYLIQKCAATCTNALSAIINCTSRFMEGTYREFEG</sequence>
<accession>A0A836KNK8</accession>
<dbReference type="SMR" id="A0A836KNK8"/>
<dbReference type="InterPro" id="IPR027267">
    <property type="entry name" value="AH/BAR_dom_sf"/>
</dbReference>
<evidence type="ECO:0000313" key="2">
    <source>
        <dbReference type="Proteomes" id="UP000674143"/>
    </source>
</evidence>
<name>A0A836KNK8_9TRYP</name>
<proteinExistence type="predicted"/>